<dbReference type="PANTHER" id="PTHR30619">
    <property type="entry name" value="DNA INTERNALIZATION/COMPETENCE PROTEIN COMEC/REC2"/>
    <property type="match status" value="1"/>
</dbReference>
<dbReference type="EMBL" id="BAAACG010000008">
    <property type="protein sequence ID" value="GAA0739465.1"/>
    <property type="molecule type" value="Genomic_DNA"/>
</dbReference>
<dbReference type="Pfam" id="PF00753">
    <property type="entry name" value="Lactamase_B"/>
    <property type="match status" value="1"/>
</dbReference>
<dbReference type="InterPro" id="IPR035681">
    <property type="entry name" value="ComA-like_MBL"/>
</dbReference>
<feature type="domain" description="Metallo-beta-lactamase" evidence="2">
    <location>
        <begin position="48"/>
        <end position="238"/>
    </location>
</feature>
<dbReference type="RefSeq" id="WP_343760962.1">
    <property type="nucleotide sequence ID" value="NZ_BAAACG010000008.1"/>
</dbReference>
<keyword evidence="1" id="KW-0472">Membrane</keyword>
<accession>A0ABP3UP33</accession>
<dbReference type="InterPro" id="IPR001279">
    <property type="entry name" value="Metallo-B-lactamas"/>
</dbReference>
<keyword evidence="1" id="KW-0812">Transmembrane</keyword>
<evidence type="ECO:0000256" key="1">
    <source>
        <dbReference type="SAM" id="Phobius"/>
    </source>
</evidence>
<dbReference type="PANTHER" id="PTHR30619:SF1">
    <property type="entry name" value="RECOMBINATION PROTEIN 2"/>
    <property type="match status" value="1"/>
</dbReference>
<dbReference type="CDD" id="cd07731">
    <property type="entry name" value="ComA-like_MBL-fold"/>
    <property type="match status" value="1"/>
</dbReference>
<organism evidence="3 4">
    <name type="scientific">Clostridium oceanicum</name>
    <dbReference type="NCBI Taxonomy" id="1543"/>
    <lineage>
        <taxon>Bacteria</taxon>
        <taxon>Bacillati</taxon>
        <taxon>Bacillota</taxon>
        <taxon>Clostridia</taxon>
        <taxon>Eubacteriales</taxon>
        <taxon>Clostridiaceae</taxon>
        <taxon>Clostridium</taxon>
    </lineage>
</organism>
<reference evidence="4" key="1">
    <citation type="journal article" date="2019" name="Int. J. Syst. Evol. Microbiol.">
        <title>The Global Catalogue of Microorganisms (GCM) 10K type strain sequencing project: providing services to taxonomists for standard genome sequencing and annotation.</title>
        <authorList>
            <consortium name="The Broad Institute Genomics Platform"/>
            <consortium name="The Broad Institute Genome Sequencing Center for Infectious Disease"/>
            <person name="Wu L."/>
            <person name="Ma J."/>
        </authorList>
    </citation>
    <scope>NUCLEOTIDE SEQUENCE [LARGE SCALE GENOMIC DNA]</scope>
    <source>
        <strain evidence="4">JCM 1407</strain>
    </source>
</reference>
<dbReference type="InterPro" id="IPR036866">
    <property type="entry name" value="RibonucZ/Hydroxyglut_hydro"/>
</dbReference>
<keyword evidence="1" id="KW-1133">Transmembrane helix</keyword>
<dbReference type="InterPro" id="IPR052159">
    <property type="entry name" value="Competence_DNA_uptake"/>
</dbReference>
<proteinExistence type="predicted"/>
<dbReference type="SMART" id="SM00849">
    <property type="entry name" value="Lactamase_B"/>
    <property type="match status" value="1"/>
</dbReference>
<protein>
    <submittedName>
        <fullName evidence="3">MBL fold metallo-hydrolase</fullName>
    </submittedName>
</protein>
<comment type="caution">
    <text evidence="3">The sequence shown here is derived from an EMBL/GenBank/DDBJ whole genome shotgun (WGS) entry which is preliminary data.</text>
</comment>
<feature type="transmembrane region" description="Helical" evidence="1">
    <location>
        <begin position="6"/>
        <end position="25"/>
    </location>
</feature>
<gene>
    <name evidence="3" type="ORF">GCM10008906_18280</name>
</gene>
<keyword evidence="4" id="KW-1185">Reference proteome</keyword>
<evidence type="ECO:0000259" key="2">
    <source>
        <dbReference type="SMART" id="SM00849"/>
    </source>
</evidence>
<dbReference type="SUPFAM" id="SSF56281">
    <property type="entry name" value="Metallo-hydrolase/oxidoreductase"/>
    <property type="match status" value="1"/>
</dbReference>
<evidence type="ECO:0000313" key="3">
    <source>
        <dbReference type="EMBL" id="GAA0739465.1"/>
    </source>
</evidence>
<sequence>MKFKPINWIICAISIILIISILNTIDTSNMNAFTNSNGIEVNFLDVGQSDCTLIKSNDKNYMIDSGREEYSDKIINYTQLSRVKKIDEFILTHYHDDHYGGLEELLKNNKIKKILLPDYDSKEKNKVLSIIKKYNVEIKFIKRGWKEKSKKIYLEAIGPLKKYDNENDNSIVLYGKIDSVRYIFSGDCEKRAEKDMINNKVLKKCDILKVPHHGLNTSTTEEFLKITKPKIAIINCDGIYTPQNKVIDRLKNKGVNIIQTSECGDIVIKNRKIKFIK</sequence>
<dbReference type="Proteomes" id="UP001501510">
    <property type="component" value="Unassembled WGS sequence"/>
</dbReference>
<name>A0ABP3UP33_9CLOT</name>
<evidence type="ECO:0000313" key="4">
    <source>
        <dbReference type="Proteomes" id="UP001501510"/>
    </source>
</evidence>
<dbReference type="Gene3D" id="3.60.15.10">
    <property type="entry name" value="Ribonuclease Z/Hydroxyacylglutathione hydrolase-like"/>
    <property type="match status" value="1"/>
</dbReference>